<dbReference type="EMBL" id="GBRH01240859">
    <property type="protein sequence ID" value="JAD57036.1"/>
    <property type="molecule type" value="Transcribed_RNA"/>
</dbReference>
<evidence type="ECO:0000313" key="1">
    <source>
        <dbReference type="EMBL" id="JAD57036.1"/>
    </source>
</evidence>
<proteinExistence type="predicted"/>
<reference evidence="1" key="2">
    <citation type="journal article" date="2015" name="Data Brief">
        <title>Shoot transcriptome of the giant reed, Arundo donax.</title>
        <authorList>
            <person name="Barrero R.A."/>
            <person name="Guerrero F.D."/>
            <person name="Moolhuijzen P."/>
            <person name="Goolsby J.A."/>
            <person name="Tidwell J."/>
            <person name="Bellgard S.E."/>
            <person name="Bellgard M.I."/>
        </authorList>
    </citation>
    <scope>NUCLEOTIDE SEQUENCE</scope>
    <source>
        <tissue evidence="1">Shoot tissue taken approximately 20 cm above the soil surface</tissue>
    </source>
</reference>
<protein>
    <submittedName>
        <fullName evidence="1">Uncharacterized protein</fullName>
    </submittedName>
</protein>
<reference evidence="1" key="1">
    <citation type="submission" date="2014-09" db="EMBL/GenBank/DDBJ databases">
        <authorList>
            <person name="Magalhaes I.L.F."/>
            <person name="Oliveira U."/>
            <person name="Santos F.R."/>
            <person name="Vidigal T.H.D.A."/>
            <person name="Brescovit A.D."/>
            <person name="Santos A.J."/>
        </authorList>
    </citation>
    <scope>NUCLEOTIDE SEQUENCE</scope>
    <source>
        <tissue evidence="1">Shoot tissue taken approximately 20 cm above the soil surface</tissue>
    </source>
</reference>
<organism evidence="1">
    <name type="scientific">Arundo donax</name>
    <name type="common">Giant reed</name>
    <name type="synonym">Donax arundinaceus</name>
    <dbReference type="NCBI Taxonomy" id="35708"/>
    <lineage>
        <taxon>Eukaryota</taxon>
        <taxon>Viridiplantae</taxon>
        <taxon>Streptophyta</taxon>
        <taxon>Embryophyta</taxon>
        <taxon>Tracheophyta</taxon>
        <taxon>Spermatophyta</taxon>
        <taxon>Magnoliopsida</taxon>
        <taxon>Liliopsida</taxon>
        <taxon>Poales</taxon>
        <taxon>Poaceae</taxon>
        <taxon>PACMAD clade</taxon>
        <taxon>Arundinoideae</taxon>
        <taxon>Arundineae</taxon>
        <taxon>Arundo</taxon>
    </lineage>
</organism>
<accession>A0A0A9B0Z6</accession>
<name>A0A0A9B0Z6_ARUDO</name>
<sequence>MRAFTSIELHRGERTAAGA</sequence>
<dbReference type="AlphaFoldDB" id="A0A0A9B0Z6"/>